<protein>
    <submittedName>
        <fullName evidence="2">Uncharacterized protein</fullName>
    </submittedName>
</protein>
<feature type="region of interest" description="Disordered" evidence="1">
    <location>
        <begin position="33"/>
        <end position="123"/>
    </location>
</feature>
<reference evidence="2" key="1">
    <citation type="submission" date="2021-01" db="EMBL/GenBank/DDBJ databases">
        <title>Whole genome shotgun sequence of Actinoplanes ferrugineus NBRC 15555.</title>
        <authorList>
            <person name="Komaki H."/>
            <person name="Tamura T."/>
        </authorList>
    </citation>
    <scope>NUCLEOTIDE SEQUENCE</scope>
    <source>
        <strain evidence="2">NBRC 15555</strain>
    </source>
</reference>
<dbReference type="RefSeq" id="WP_203821396.1">
    <property type="nucleotide sequence ID" value="NZ_BAAABP010000055.1"/>
</dbReference>
<dbReference type="EMBL" id="BOMM01000060">
    <property type="protein sequence ID" value="GIE15012.1"/>
    <property type="molecule type" value="Genomic_DNA"/>
</dbReference>
<dbReference type="Proteomes" id="UP000598174">
    <property type="component" value="Unassembled WGS sequence"/>
</dbReference>
<accession>A0A919J814</accession>
<feature type="compositionally biased region" description="Low complexity" evidence="1">
    <location>
        <begin position="57"/>
        <end position="72"/>
    </location>
</feature>
<evidence type="ECO:0000313" key="3">
    <source>
        <dbReference type="Proteomes" id="UP000598174"/>
    </source>
</evidence>
<proteinExistence type="predicted"/>
<sequence>MSQPRATIAPEFISFDLVIAALRADAATAETVAPLDLFLPRGPRAEHGEGEDGGGSHSPPAEDGPADGGPAETGTGEDGGGSHTPPSKDGGAKDRGTGEDGGGSHSPPADRAAAVRRSGGSPT</sequence>
<evidence type="ECO:0000256" key="1">
    <source>
        <dbReference type="SAM" id="MobiDB-lite"/>
    </source>
</evidence>
<organism evidence="2 3">
    <name type="scientific">Paractinoplanes ferrugineus</name>
    <dbReference type="NCBI Taxonomy" id="113564"/>
    <lineage>
        <taxon>Bacteria</taxon>
        <taxon>Bacillati</taxon>
        <taxon>Actinomycetota</taxon>
        <taxon>Actinomycetes</taxon>
        <taxon>Micromonosporales</taxon>
        <taxon>Micromonosporaceae</taxon>
        <taxon>Paractinoplanes</taxon>
    </lineage>
</organism>
<gene>
    <name evidence="2" type="ORF">Afe05nite_68520</name>
</gene>
<evidence type="ECO:0000313" key="2">
    <source>
        <dbReference type="EMBL" id="GIE15012.1"/>
    </source>
</evidence>
<name>A0A919J814_9ACTN</name>
<comment type="caution">
    <text evidence="2">The sequence shown here is derived from an EMBL/GenBank/DDBJ whole genome shotgun (WGS) entry which is preliminary data.</text>
</comment>
<keyword evidence="3" id="KW-1185">Reference proteome</keyword>
<dbReference type="AlphaFoldDB" id="A0A919J814"/>